<evidence type="ECO:0000256" key="7">
    <source>
        <dbReference type="ARBA" id="ARBA00023033"/>
    </source>
</evidence>
<reference evidence="10" key="2">
    <citation type="submission" date="2021-09" db="EMBL/GenBank/DDBJ databases">
        <authorList>
            <person name="Jia N."/>
            <person name="Wang J."/>
            <person name="Shi W."/>
            <person name="Du L."/>
            <person name="Sun Y."/>
            <person name="Zhan W."/>
            <person name="Jiang J."/>
            <person name="Wang Q."/>
            <person name="Zhang B."/>
            <person name="Ji P."/>
            <person name="Sakyi L.B."/>
            <person name="Cui X."/>
            <person name="Yuan T."/>
            <person name="Jiang B."/>
            <person name="Yang W."/>
            <person name="Lam T.T.-Y."/>
            <person name="Chang Q."/>
            <person name="Ding S."/>
            <person name="Wang X."/>
            <person name="Zhu J."/>
            <person name="Ruan X."/>
            <person name="Zhao L."/>
            <person name="Wei J."/>
            <person name="Que T."/>
            <person name="Du C."/>
            <person name="Cheng J."/>
            <person name="Dai P."/>
            <person name="Han X."/>
            <person name="Huang E."/>
            <person name="Gao Y."/>
            <person name="Liu J."/>
            <person name="Shao H."/>
            <person name="Ye R."/>
            <person name="Li L."/>
            <person name="Wei W."/>
            <person name="Wang X."/>
            <person name="Wang C."/>
            <person name="Huo Q."/>
            <person name="Li W."/>
            <person name="Guo W."/>
            <person name="Chen H."/>
            <person name="Chen S."/>
            <person name="Zhou L."/>
            <person name="Zhou L."/>
            <person name="Ni X."/>
            <person name="Tian J."/>
            <person name="Zhou Y."/>
            <person name="Sheng Y."/>
            <person name="Liu T."/>
            <person name="Pan Y."/>
            <person name="Xia L."/>
            <person name="Li J."/>
            <person name="Zhao F."/>
            <person name="Cao W."/>
        </authorList>
    </citation>
    <scope>NUCLEOTIDE SEQUENCE</scope>
    <source>
        <strain evidence="10">Rmic-2018</strain>
        <tissue evidence="10">Larvae</tissue>
    </source>
</reference>
<feature type="domain" description="ACT" evidence="9">
    <location>
        <begin position="117"/>
        <end position="190"/>
    </location>
</feature>
<dbReference type="Proteomes" id="UP000821866">
    <property type="component" value="Chromosome 3"/>
</dbReference>
<keyword evidence="11" id="KW-1185">Reference proteome</keyword>
<organism evidence="10 11">
    <name type="scientific">Rhipicephalus microplus</name>
    <name type="common">Cattle tick</name>
    <name type="synonym">Boophilus microplus</name>
    <dbReference type="NCBI Taxonomy" id="6941"/>
    <lineage>
        <taxon>Eukaryota</taxon>
        <taxon>Metazoa</taxon>
        <taxon>Ecdysozoa</taxon>
        <taxon>Arthropoda</taxon>
        <taxon>Chelicerata</taxon>
        <taxon>Arachnida</taxon>
        <taxon>Acari</taxon>
        <taxon>Parasitiformes</taxon>
        <taxon>Ixodida</taxon>
        <taxon>Ixodoidea</taxon>
        <taxon>Ixodidae</taxon>
        <taxon>Rhipicephalinae</taxon>
        <taxon>Rhipicephalus</taxon>
        <taxon>Boophilus</taxon>
    </lineage>
</organism>
<evidence type="ECO:0000256" key="2">
    <source>
        <dbReference type="ARBA" id="ARBA00009712"/>
    </source>
</evidence>
<dbReference type="AlphaFoldDB" id="A0A9J6E891"/>
<dbReference type="PROSITE" id="PS51671">
    <property type="entry name" value="ACT"/>
    <property type="match status" value="1"/>
</dbReference>
<evidence type="ECO:0000313" key="10">
    <source>
        <dbReference type="EMBL" id="KAH8030441.1"/>
    </source>
</evidence>
<dbReference type="GO" id="GO:0005506">
    <property type="term" value="F:iron ion binding"/>
    <property type="evidence" value="ECO:0007669"/>
    <property type="project" value="InterPro"/>
</dbReference>
<dbReference type="EMBL" id="JABSTU010000005">
    <property type="protein sequence ID" value="KAH8030441.1"/>
    <property type="molecule type" value="Genomic_DNA"/>
</dbReference>
<comment type="caution">
    <text evidence="10">The sequence shown here is derived from an EMBL/GenBank/DDBJ whole genome shotgun (WGS) entry which is preliminary data.</text>
</comment>
<feature type="domain" description="Biopterin-dependent aromatic amino acid hydroxylase family profile" evidence="8">
    <location>
        <begin position="188"/>
        <end position="252"/>
    </location>
</feature>
<dbReference type="PROSITE" id="PS51410">
    <property type="entry name" value="BH4_AAA_HYDROXYL_2"/>
    <property type="match status" value="1"/>
</dbReference>
<dbReference type="Pfam" id="PF00351">
    <property type="entry name" value="Biopterin_H"/>
    <property type="match status" value="1"/>
</dbReference>
<dbReference type="SUPFAM" id="SSF56534">
    <property type="entry name" value="Aromatic aminoacid monoxygenases, catalytic and oligomerization domains"/>
    <property type="match status" value="1"/>
</dbReference>
<dbReference type="GO" id="GO:0004505">
    <property type="term" value="F:phenylalanine 4-monooxygenase activity"/>
    <property type="evidence" value="ECO:0007669"/>
    <property type="project" value="UniProtKB-EC"/>
</dbReference>
<proteinExistence type="inferred from homology"/>
<reference evidence="10" key="1">
    <citation type="journal article" date="2020" name="Cell">
        <title>Large-Scale Comparative Analyses of Tick Genomes Elucidate Their Genetic Diversity and Vector Capacities.</title>
        <authorList>
            <consortium name="Tick Genome and Microbiome Consortium (TIGMIC)"/>
            <person name="Jia N."/>
            <person name="Wang J."/>
            <person name="Shi W."/>
            <person name="Du L."/>
            <person name="Sun Y."/>
            <person name="Zhan W."/>
            <person name="Jiang J.F."/>
            <person name="Wang Q."/>
            <person name="Zhang B."/>
            <person name="Ji P."/>
            <person name="Bell-Sakyi L."/>
            <person name="Cui X.M."/>
            <person name="Yuan T.T."/>
            <person name="Jiang B.G."/>
            <person name="Yang W.F."/>
            <person name="Lam T.T."/>
            <person name="Chang Q.C."/>
            <person name="Ding S.J."/>
            <person name="Wang X.J."/>
            <person name="Zhu J.G."/>
            <person name="Ruan X.D."/>
            <person name="Zhao L."/>
            <person name="Wei J.T."/>
            <person name="Ye R.Z."/>
            <person name="Que T.C."/>
            <person name="Du C.H."/>
            <person name="Zhou Y.H."/>
            <person name="Cheng J.X."/>
            <person name="Dai P.F."/>
            <person name="Guo W.B."/>
            <person name="Han X.H."/>
            <person name="Huang E.J."/>
            <person name="Li L.F."/>
            <person name="Wei W."/>
            <person name="Gao Y.C."/>
            <person name="Liu J.Z."/>
            <person name="Shao H.Z."/>
            <person name="Wang X."/>
            <person name="Wang C.C."/>
            <person name="Yang T.C."/>
            <person name="Huo Q.B."/>
            <person name="Li W."/>
            <person name="Chen H.Y."/>
            <person name="Chen S.E."/>
            <person name="Zhou L.G."/>
            <person name="Ni X.B."/>
            <person name="Tian J.H."/>
            <person name="Sheng Y."/>
            <person name="Liu T."/>
            <person name="Pan Y.S."/>
            <person name="Xia L.Y."/>
            <person name="Li J."/>
            <person name="Zhao F."/>
            <person name="Cao W.C."/>
        </authorList>
    </citation>
    <scope>NUCLEOTIDE SEQUENCE</scope>
    <source>
        <strain evidence="10">Rmic-2018</strain>
    </source>
</reference>
<comment type="cofactor">
    <cofactor evidence="1">
        <name>Fe(2+)</name>
        <dbReference type="ChEBI" id="CHEBI:29033"/>
    </cofactor>
</comment>
<evidence type="ECO:0000313" key="11">
    <source>
        <dbReference type="Proteomes" id="UP000821866"/>
    </source>
</evidence>
<keyword evidence="5" id="KW-0560">Oxidoreductase</keyword>
<keyword evidence="7" id="KW-0503">Monooxygenase</keyword>
<evidence type="ECO:0000256" key="5">
    <source>
        <dbReference type="ARBA" id="ARBA00023002"/>
    </source>
</evidence>
<evidence type="ECO:0000256" key="6">
    <source>
        <dbReference type="ARBA" id="ARBA00023004"/>
    </source>
</evidence>
<evidence type="ECO:0000259" key="9">
    <source>
        <dbReference type="PROSITE" id="PS51671"/>
    </source>
</evidence>
<dbReference type="SUPFAM" id="SSF55021">
    <property type="entry name" value="ACT-like"/>
    <property type="match status" value="1"/>
</dbReference>
<dbReference type="InterPro" id="IPR045865">
    <property type="entry name" value="ACT-like_dom_sf"/>
</dbReference>
<name>A0A9J6E891_RHIMP</name>
<evidence type="ECO:0000256" key="3">
    <source>
        <dbReference type="ARBA" id="ARBA00011995"/>
    </source>
</evidence>
<dbReference type="Gene3D" id="1.10.800.10">
    <property type="entry name" value="Aromatic amino acid hydroxylase"/>
    <property type="match status" value="1"/>
</dbReference>
<protein>
    <recommendedName>
        <fullName evidence="3">phenylalanine 4-monooxygenase</fullName>
        <ecNumber evidence="3">1.14.16.1</ecNumber>
    </recommendedName>
</protein>
<dbReference type="PANTHER" id="PTHR11473:SF24">
    <property type="entry name" value="PHENYLALANINE-4-HYDROXYLASE"/>
    <property type="match status" value="1"/>
</dbReference>
<evidence type="ECO:0000259" key="8">
    <source>
        <dbReference type="PROSITE" id="PS51410"/>
    </source>
</evidence>
<dbReference type="InterPro" id="IPR019774">
    <property type="entry name" value="Aromatic-AA_hydroxylase_C"/>
</dbReference>
<dbReference type="InterPro" id="IPR002912">
    <property type="entry name" value="ACT_dom"/>
</dbReference>
<accession>A0A9J6E891</accession>
<gene>
    <name evidence="10" type="ORF">HPB51_006873</name>
</gene>
<dbReference type="InterPro" id="IPR001273">
    <property type="entry name" value="ArAA_hydroxylase"/>
</dbReference>
<dbReference type="VEuPathDB" id="VectorBase:LOC119164159"/>
<dbReference type="CDD" id="cd04904">
    <property type="entry name" value="ACT_AAAH"/>
    <property type="match status" value="1"/>
</dbReference>
<sequence>MKGCQSCSGATEYGITFTPFPGRSRFQCRYSTSHASDNAQPDVKTTAIRQRRDRLAEREKRTGRVTQRANVRGRFKNLRHGQFLAECVAAAVPITHPTRVSQAYIMEPKTLTSSGNSLIFSLKEEVGALAKALHIFKENGVNLVHIESRSSARFKDGYEFIVNFNPTEGKVHQALEQIKNMSQYMQIISRDLPPKEEDALPWFPRKIKDLDIFANQILSYGSELDADHPGFTDQKYRERRKYFADIAYAYKQ</sequence>
<dbReference type="EC" id="1.14.16.1" evidence="3"/>
<comment type="similarity">
    <text evidence="2">Belongs to the biopterin-dependent aromatic amino acid hydroxylase family.</text>
</comment>
<keyword evidence="6" id="KW-0408">Iron</keyword>
<dbReference type="InterPro" id="IPR036329">
    <property type="entry name" value="Aro-AA_hydroxylase_C_sf"/>
</dbReference>
<evidence type="ECO:0000256" key="4">
    <source>
        <dbReference type="ARBA" id="ARBA00022723"/>
    </source>
</evidence>
<dbReference type="Pfam" id="PF01842">
    <property type="entry name" value="ACT"/>
    <property type="match status" value="1"/>
</dbReference>
<keyword evidence="4" id="KW-0479">Metal-binding</keyword>
<dbReference type="InterPro" id="IPR036951">
    <property type="entry name" value="ArAA_hydroxylase_sf"/>
</dbReference>
<dbReference type="PANTHER" id="PTHR11473">
    <property type="entry name" value="AROMATIC AMINO ACID HYDROXYLASE"/>
    <property type="match status" value="1"/>
</dbReference>
<evidence type="ECO:0000256" key="1">
    <source>
        <dbReference type="ARBA" id="ARBA00001954"/>
    </source>
</evidence>